<evidence type="ECO:0000313" key="2">
    <source>
        <dbReference type="EMBL" id="CAF2041616.1"/>
    </source>
</evidence>
<dbReference type="EMBL" id="HG994363">
    <property type="protein sequence ID" value="CAF2041616.1"/>
    <property type="molecule type" value="Genomic_DNA"/>
</dbReference>
<accession>A0A816P865</accession>
<dbReference type="Pfam" id="PF16312">
    <property type="entry name" value="Oberon_cc"/>
    <property type="match status" value="1"/>
</dbReference>
<dbReference type="InterPro" id="IPR032535">
    <property type="entry name" value="Oberon_CC"/>
</dbReference>
<dbReference type="EMBL" id="HG994358">
    <property type="protein sequence ID" value="CAF2275914.1"/>
    <property type="molecule type" value="Genomic_DNA"/>
</dbReference>
<dbReference type="AlphaFoldDB" id="A0A816P865"/>
<proteinExistence type="predicted"/>
<dbReference type="Proteomes" id="UP001295469">
    <property type="component" value="Chromosome A09"/>
</dbReference>
<reference evidence="3" key="1">
    <citation type="submission" date="2021-01" db="EMBL/GenBank/DDBJ databases">
        <authorList>
            <consortium name="Genoscope - CEA"/>
            <person name="William W."/>
        </authorList>
    </citation>
    <scope>NUCLEOTIDE SEQUENCE</scope>
</reference>
<evidence type="ECO:0000259" key="1">
    <source>
        <dbReference type="Pfam" id="PF16312"/>
    </source>
</evidence>
<dbReference type="EMBL" id="HG994363">
    <property type="protein sequence ID" value="CAF2045587.1"/>
    <property type="molecule type" value="Genomic_DNA"/>
</dbReference>
<gene>
    <name evidence="4" type="ORF">DARMORV10_A04P16000.1</name>
    <name evidence="2" type="ORF">DARMORV10_A09P22010.1</name>
    <name evidence="3" type="ORF">DARMORV10_A09P40020.1</name>
</gene>
<organism evidence="3">
    <name type="scientific">Brassica napus</name>
    <name type="common">Rape</name>
    <dbReference type="NCBI Taxonomy" id="3708"/>
    <lineage>
        <taxon>Eukaryota</taxon>
        <taxon>Viridiplantae</taxon>
        <taxon>Streptophyta</taxon>
        <taxon>Embryophyta</taxon>
        <taxon>Tracheophyta</taxon>
        <taxon>Spermatophyta</taxon>
        <taxon>Magnoliopsida</taxon>
        <taxon>eudicotyledons</taxon>
        <taxon>Gunneridae</taxon>
        <taxon>Pentapetalae</taxon>
        <taxon>rosids</taxon>
        <taxon>malvids</taxon>
        <taxon>Brassicales</taxon>
        <taxon>Brassicaceae</taxon>
        <taxon>Brassiceae</taxon>
        <taxon>Brassica</taxon>
    </lineage>
</organism>
<feature type="domain" description="Oberon coiled-coil region" evidence="1">
    <location>
        <begin position="38"/>
        <end position="73"/>
    </location>
</feature>
<name>A0A816P865_BRANA</name>
<evidence type="ECO:0000313" key="3">
    <source>
        <dbReference type="EMBL" id="CAF2045587.1"/>
    </source>
</evidence>
<sequence>MVALDESIERLLHNSEVFLDRQCHTRGGEGSRVYVAIRFEEECASNYLIQRLTKAEAEKQYIFEKIKLKENFKDRITKRW</sequence>
<dbReference type="Proteomes" id="UP001295469">
    <property type="component" value="Chromosome A04"/>
</dbReference>
<evidence type="ECO:0000313" key="4">
    <source>
        <dbReference type="EMBL" id="CAF2275914.1"/>
    </source>
</evidence>
<protein>
    <submittedName>
        <fullName evidence="3">(rape) hypothetical protein</fullName>
    </submittedName>
</protein>